<proteinExistence type="predicted"/>
<reference evidence="10 11" key="1">
    <citation type="submission" date="2015-04" db="EMBL/GenBank/DDBJ databases">
        <authorList>
            <person name="Syromyatnikov M.Y."/>
            <person name="Popov V.N."/>
        </authorList>
    </citation>
    <scope>NUCLEOTIDE SEQUENCE [LARGE SCALE GENOMIC DNA]</scope>
</reference>
<evidence type="ECO:0000256" key="8">
    <source>
        <dbReference type="ARBA" id="ARBA00023319"/>
    </source>
</evidence>
<keyword evidence="2" id="KW-1003">Cell membrane</keyword>
<dbReference type="InterPro" id="IPR036179">
    <property type="entry name" value="Ig-like_dom_sf"/>
</dbReference>
<comment type="subcellular location">
    <subcellularLocation>
        <location evidence="1">Cell membrane</location>
    </subcellularLocation>
</comment>
<accession>A0A1J1HHU0</accession>
<dbReference type="OrthoDB" id="10012075at2759"/>
<keyword evidence="5" id="KW-0472">Membrane</keyword>
<feature type="domain" description="Ig-like" evidence="9">
    <location>
        <begin position="12"/>
        <end position="97"/>
    </location>
</feature>
<keyword evidence="11" id="KW-1185">Reference proteome</keyword>
<evidence type="ECO:0000256" key="3">
    <source>
        <dbReference type="ARBA" id="ARBA00022729"/>
    </source>
</evidence>
<dbReference type="PANTHER" id="PTHR12231:SF105">
    <property type="entry name" value="LACHESIN-LIKE PROTEIN"/>
    <property type="match status" value="1"/>
</dbReference>
<dbReference type="InterPro" id="IPR013098">
    <property type="entry name" value="Ig_I-set"/>
</dbReference>
<gene>
    <name evidence="10" type="primary">similar to Lachesin</name>
    <name evidence="10" type="ORF">CLUMA_CG000793</name>
</gene>
<dbReference type="GO" id="GO:0043005">
    <property type="term" value="C:neuron projection"/>
    <property type="evidence" value="ECO:0007669"/>
    <property type="project" value="TreeGrafter"/>
</dbReference>
<dbReference type="PROSITE" id="PS50835">
    <property type="entry name" value="IG_LIKE"/>
    <property type="match status" value="3"/>
</dbReference>
<dbReference type="STRING" id="568069.A0A1J1HHU0"/>
<evidence type="ECO:0000313" key="10">
    <source>
        <dbReference type="EMBL" id="CRK86980.1"/>
    </source>
</evidence>
<feature type="domain" description="Ig-like" evidence="9">
    <location>
        <begin position="213"/>
        <end position="321"/>
    </location>
</feature>
<sequence>NSETQNHHNREPSFTSPIKNISVSVGREAVLSCYVENLDDYKVGWMRAADQTVLALQGRVVTFNSRYSVENEEMKIWRLKINNIRETDRGCYMCQINTIPLKKQTGCIDVHLPPDILDSESSKDITVNEGQNASLFCVASGNPHPRITWRRDDGSPIIIKKNNRTLKTDAYEGELMSFENVDRRHLGAYLCIAKNDVPPAVSKRVMLNVQFAPNVTIMNEKSVHVLERSHIEIVCIIEASPRPVSYWIKEPLSRSFHHSYDDPRQNVLQQGDKYAISEVVQSHYKTTMRMVISNFGESDIGIYTCIAANVMGRANSTIRLYEIKIPTTTTTTTTTTTPKPTTTSTTTLRTTTMKRTTKTLTSTTTTELENEITSTEPQQFEYVTFDPLFNEIAGDSYINRPHLNVAYSTSRATEGAQRHAWMIMLVPIMKILWIFR</sequence>
<dbReference type="EMBL" id="CVRI01000002">
    <property type="protein sequence ID" value="CRK86980.1"/>
    <property type="molecule type" value="Genomic_DNA"/>
</dbReference>
<keyword evidence="3" id="KW-0732">Signal</keyword>
<dbReference type="InterPro" id="IPR013783">
    <property type="entry name" value="Ig-like_fold"/>
</dbReference>
<dbReference type="Pfam" id="PF13927">
    <property type="entry name" value="Ig_3"/>
    <property type="match status" value="2"/>
</dbReference>
<evidence type="ECO:0000256" key="2">
    <source>
        <dbReference type="ARBA" id="ARBA00022475"/>
    </source>
</evidence>
<organism evidence="10 11">
    <name type="scientific">Clunio marinus</name>
    <dbReference type="NCBI Taxonomy" id="568069"/>
    <lineage>
        <taxon>Eukaryota</taxon>
        <taxon>Metazoa</taxon>
        <taxon>Ecdysozoa</taxon>
        <taxon>Arthropoda</taxon>
        <taxon>Hexapoda</taxon>
        <taxon>Insecta</taxon>
        <taxon>Pterygota</taxon>
        <taxon>Neoptera</taxon>
        <taxon>Endopterygota</taxon>
        <taxon>Diptera</taxon>
        <taxon>Nematocera</taxon>
        <taxon>Chironomoidea</taxon>
        <taxon>Chironomidae</taxon>
        <taxon>Clunio</taxon>
    </lineage>
</organism>
<dbReference type="InterPro" id="IPR003598">
    <property type="entry name" value="Ig_sub2"/>
</dbReference>
<dbReference type="FunFam" id="2.60.40.10:FF:000328">
    <property type="entry name" value="CLUMA_CG000981, isoform A"/>
    <property type="match status" value="1"/>
</dbReference>
<keyword evidence="4" id="KW-0677">Repeat</keyword>
<dbReference type="Gene3D" id="2.60.40.10">
    <property type="entry name" value="Immunoglobulins"/>
    <property type="match status" value="3"/>
</dbReference>
<evidence type="ECO:0000256" key="6">
    <source>
        <dbReference type="ARBA" id="ARBA00023157"/>
    </source>
</evidence>
<dbReference type="InterPro" id="IPR051170">
    <property type="entry name" value="Neural/epithelial_adhesion"/>
</dbReference>
<dbReference type="InterPro" id="IPR007110">
    <property type="entry name" value="Ig-like_dom"/>
</dbReference>
<dbReference type="GO" id="GO:0005886">
    <property type="term" value="C:plasma membrane"/>
    <property type="evidence" value="ECO:0007669"/>
    <property type="project" value="UniProtKB-SubCell"/>
</dbReference>
<keyword evidence="8" id="KW-0393">Immunoglobulin domain</keyword>
<evidence type="ECO:0000256" key="5">
    <source>
        <dbReference type="ARBA" id="ARBA00023136"/>
    </source>
</evidence>
<evidence type="ECO:0000256" key="4">
    <source>
        <dbReference type="ARBA" id="ARBA00022737"/>
    </source>
</evidence>
<keyword evidence="7" id="KW-0325">Glycoprotein</keyword>
<evidence type="ECO:0000256" key="1">
    <source>
        <dbReference type="ARBA" id="ARBA00004236"/>
    </source>
</evidence>
<dbReference type="SUPFAM" id="SSF48726">
    <property type="entry name" value="Immunoglobulin"/>
    <property type="match status" value="3"/>
</dbReference>
<dbReference type="SMART" id="SM00409">
    <property type="entry name" value="IG"/>
    <property type="match status" value="3"/>
</dbReference>
<dbReference type="AlphaFoldDB" id="A0A1J1HHU0"/>
<dbReference type="SMART" id="SM00408">
    <property type="entry name" value="IGc2"/>
    <property type="match status" value="3"/>
</dbReference>
<dbReference type="InterPro" id="IPR003599">
    <property type="entry name" value="Ig_sub"/>
</dbReference>
<evidence type="ECO:0000259" key="9">
    <source>
        <dbReference type="PROSITE" id="PS50835"/>
    </source>
</evidence>
<feature type="non-terminal residue" evidence="10">
    <location>
        <position position="1"/>
    </location>
</feature>
<protein>
    <submittedName>
        <fullName evidence="10">CLUMA_CG000793, isoform A</fullName>
    </submittedName>
</protein>
<dbReference type="Proteomes" id="UP000183832">
    <property type="component" value="Unassembled WGS sequence"/>
</dbReference>
<evidence type="ECO:0000313" key="11">
    <source>
        <dbReference type="Proteomes" id="UP000183832"/>
    </source>
</evidence>
<keyword evidence="6" id="KW-1015">Disulfide bond</keyword>
<name>A0A1J1HHU0_9DIPT</name>
<dbReference type="PANTHER" id="PTHR12231">
    <property type="entry name" value="CTX-RELATED TYPE I TRANSMEMBRANE PROTEIN"/>
    <property type="match status" value="1"/>
</dbReference>
<evidence type="ECO:0000256" key="7">
    <source>
        <dbReference type="ARBA" id="ARBA00023180"/>
    </source>
</evidence>
<feature type="domain" description="Ig-like" evidence="9">
    <location>
        <begin position="114"/>
        <end position="202"/>
    </location>
</feature>
<dbReference type="Pfam" id="PF07679">
    <property type="entry name" value="I-set"/>
    <property type="match status" value="1"/>
</dbReference>